<accession>A0A4R2THR4</accession>
<gene>
    <name evidence="10" type="ORF">EDD79_102348</name>
</gene>
<dbReference type="PROSITE" id="PS50893">
    <property type="entry name" value="ABC_TRANSPORTER_2"/>
    <property type="match status" value="1"/>
</dbReference>
<dbReference type="Proteomes" id="UP000295504">
    <property type="component" value="Unassembled WGS sequence"/>
</dbReference>
<evidence type="ECO:0000256" key="3">
    <source>
        <dbReference type="ARBA" id="ARBA00022475"/>
    </source>
</evidence>
<dbReference type="GO" id="GO:0005886">
    <property type="term" value="C:plasma membrane"/>
    <property type="evidence" value="ECO:0007669"/>
    <property type="project" value="UniProtKB-ARBA"/>
</dbReference>
<dbReference type="SMART" id="SM00382">
    <property type="entry name" value="AAA"/>
    <property type="match status" value="1"/>
</dbReference>
<dbReference type="AlphaFoldDB" id="A0A4R2THR4"/>
<dbReference type="SUPFAM" id="SSF55021">
    <property type="entry name" value="ACT-like"/>
    <property type="match status" value="1"/>
</dbReference>
<evidence type="ECO:0000259" key="9">
    <source>
        <dbReference type="PROSITE" id="PS50893"/>
    </source>
</evidence>
<evidence type="ECO:0000256" key="8">
    <source>
        <dbReference type="ARBA" id="ARBA00023136"/>
    </source>
</evidence>
<keyword evidence="8" id="KW-0472">Membrane</keyword>
<evidence type="ECO:0000256" key="1">
    <source>
        <dbReference type="ARBA" id="ARBA00005417"/>
    </source>
</evidence>
<dbReference type="InterPro" id="IPR003593">
    <property type="entry name" value="AAA+_ATPase"/>
</dbReference>
<keyword evidence="7" id="KW-0029">Amino-acid transport</keyword>
<keyword evidence="2" id="KW-0813">Transport</keyword>
<dbReference type="FunFam" id="3.40.50.300:FF:000056">
    <property type="entry name" value="Cell division ATP-binding protein FtsE"/>
    <property type="match status" value="1"/>
</dbReference>
<dbReference type="GO" id="GO:0005524">
    <property type="term" value="F:ATP binding"/>
    <property type="evidence" value="ECO:0007669"/>
    <property type="project" value="UniProtKB-KW"/>
</dbReference>
<dbReference type="CDD" id="cd03258">
    <property type="entry name" value="ABC_MetN_methionine_transporter"/>
    <property type="match status" value="1"/>
</dbReference>
<keyword evidence="11" id="KW-1185">Reference proteome</keyword>
<dbReference type="Pfam" id="PF00005">
    <property type="entry name" value="ABC_tran"/>
    <property type="match status" value="1"/>
</dbReference>
<dbReference type="InterPro" id="IPR050086">
    <property type="entry name" value="MetN_ABC_transporter-like"/>
</dbReference>
<keyword evidence="4" id="KW-0547">Nucleotide-binding</keyword>
<sequence>MITLKNIFKTYKTKNSSLVAVNDVSLNISKGEIFGIIGYSGAGKSSLIRCVNLLEKPDKGQVIVNGQDLTLLTEKSLREARKKIGMIFQGFNLLKTATVYENISLPLKLSGFSTSEIDRRVDNYLSIVGLEDKKFAYPNQLSGGQKQRVAIARTLAHEPEIILSDEATSALDPETTESILELLLKINKEFGITILLITHEMSVIQKICDKVAVMENGNIVEQGCVLDIYSHPKHPTTKKFINSLFPKQISPSVLDSLKKRGPIVSLSFVGSSADKPLLATLPTKFNVFPNILSGHIIQLKKGPFGKIIVSLQGDTSNISESIIYLKDQGVIVEGDELENVLQFS</sequence>
<dbReference type="EMBL" id="SLYC01000023">
    <property type="protein sequence ID" value="TCQ01772.1"/>
    <property type="molecule type" value="Genomic_DNA"/>
</dbReference>
<dbReference type="PANTHER" id="PTHR43166:SF30">
    <property type="entry name" value="METHIONINE IMPORT ATP-BINDING PROTEIN METN"/>
    <property type="match status" value="1"/>
</dbReference>
<dbReference type="InterPro" id="IPR027417">
    <property type="entry name" value="P-loop_NTPase"/>
</dbReference>
<evidence type="ECO:0000256" key="7">
    <source>
        <dbReference type="ARBA" id="ARBA00022970"/>
    </source>
</evidence>
<evidence type="ECO:0000256" key="2">
    <source>
        <dbReference type="ARBA" id="ARBA00022448"/>
    </source>
</evidence>
<feature type="domain" description="ABC transporter" evidence="9">
    <location>
        <begin position="2"/>
        <end position="241"/>
    </location>
</feature>
<dbReference type="InterPro" id="IPR003439">
    <property type="entry name" value="ABC_transporter-like_ATP-bd"/>
</dbReference>
<dbReference type="Pfam" id="PF09383">
    <property type="entry name" value="NIL"/>
    <property type="match status" value="1"/>
</dbReference>
<reference evidence="10 11" key="1">
    <citation type="submission" date="2019-03" db="EMBL/GenBank/DDBJ databases">
        <title>Genomic Encyclopedia of Type Strains, Phase IV (KMG-IV): sequencing the most valuable type-strain genomes for metagenomic binning, comparative biology and taxonomic classification.</title>
        <authorList>
            <person name="Goeker M."/>
        </authorList>
    </citation>
    <scope>NUCLEOTIDE SEQUENCE [LARGE SCALE GENOMIC DNA]</scope>
    <source>
        <strain evidence="10 11">DSM 100013</strain>
    </source>
</reference>
<dbReference type="Gene3D" id="3.40.50.300">
    <property type="entry name" value="P-loop containing nucleotide triphosphate hydrolases"/>
    <property type="match status" value="1"/>
</dbReference>
<evidence type="ECO:0000256" key="4">
    <source>
        <dbReference type="ARBA" id="ARBA00022741"/>
    </source>
</evidence>
<proteinExistence type="inferred from homology"/>
<dbReference type="PROSITE" id="PS00211">
    <property type="entry name" value="ABC_TRANSPORTER_1"/>
    <property type="match status" value="1"/>
</dbReference>
<organism evidence="10 11">
    <name type="scientific">Serpentinicella alkaliphila</name>
    <dbReference type="NCBI Taxonomy" id="1734049"/>
    <lineage>
        <taxon>Bacteria</taxon>
        <taxon>Bacillati</taxon>
        <taxon>Bacillota</taxon>
        <taxon>Clostridia</taxon>
        <taxon>Peptostreptococcales</taxon>
        <taxon>Natronincolaceae</taxon>
        <taxon>Serpentinicella</taxon>
    </lineage>
</organism>
<evidence type="ECO:0000256" key="5">
    <source>
        <dbReference type="ARBA" id="ARBA00022840"/>
    </source>
</evidence>
<dbReference type="InterPro" id="IPR041701">
    <property type="entry name" value="MetN_ABC"/>
</dbReference>
<dbReference type="RefSeq" id="WP_132848781.1">
    <property type="nucleotide sequence ID" value="NZ_CP058648.1"/>
</dbReference>
<dbReference type="InterPro" id="IPR045865">
    <property type="entry name" value="ACT-like_dom_sf"/>
</dbReference>
<evidence type="ECO:0000256" key="6">
    <source>
        <dbReference type="ARBA" id="ARBA00022967"/>
    </source>
</evidence>
<evidence type="ECO:0000313" key="11">
    <source>
        <dbReference type="Proteomes" id="UP000295504"/>
    </source>
</evidence>
<protein>
    <submittedName>
        <fullName evidence="10">D-methionine transport system ATP-binding protein</fullName>
    </submittedName>
</protein>
<comment type="similarity">
    <text evidence="1">Belongs to the ABC transporter superfamily.</text>
</comment>
<dbReference type="SUPFAM" id="SSF52540">
    <property type="entry name" value="P-loop containing nucleoside triphosphate hydrolases"/>
    <property type="match status" value="1"/>
</dbReference>
<keyword evidence="5 10" id="KW-0067">ATP-binding</keyword>
<dbReference type="InterPro" id="IPR017871">
    <property type="entry name" value="ABC_transporter-like_CS"/>
</dbReference>
<dbReference type="GO" id="GO:0006865">
    <property type="term" value="P:amino acid transport"/>
    <property type="evidence" value="ECO:0007669"/>
    <property type="project" value="UniProtKB-KW"/>
</dbReference>
<dbReference type="PANTHER" id="PTHR43166">
    <property type="entry name" value="AMINO ACID IMPORT ATP-BINDING PROTEIN"/>
    <property type="match status" value="1"/>
</dbReference>
<dbReference type="InterPro" id="IPR018449">
    <property type="entry name" value="NIL_domain"/>
</dbReference>
<dbReference type="Gene3D" id="3.30.70.260">
    <property type="match status" value="1"/>
</dbReference>
<dbReference type="OrthoDB" id="9804199at2"/>
<keyword evidence="6" id="KW-1278">Translocase</keyword>
<dbReference type="GO" id="GO:0016887">
    <property type="term" value="F:ATP hydrolysis activity"/>
    <property type="evidence" value="ECO:0007669"/>
    <property type="project" value="InterPro"/>
</dbReference>
<keyword evidence="3" id="KW-1003">Cell membrane</keyword>
<dbReference type="SMART" id="SM00930">
    <property type="entry name" value="NIL"/>
    <property type="match status" value="1"/>
</dbReference>
<name>A0A4R2THR4_9FIRM</name>
<comment type="caution">
    <text evidence="10">The sequence shown here is derived from an EMBL/GenBank/DDBJ whole genome shotgun (WGS) entry which is preliminary data.</text>
</comment>
<evidence type="ECO:0000313" key="10">
    <source>
        <dbReference type="EMBL" id="TCQ01772.1"/>
    </source>
</evidence>